<gene>
    <name evidence="1" type="ORF">Kpho02_04960</name>
</gene>
<accession>A0A9W6Q1Z2</accession>
<evidence type="ECO:0000313" key="2">
    <source>
        <dbReference type="Proteomes" id="UP001165041"/>
    </source>
</evidence>
<protein>
    <submittedName>
        <fullName evidence="1">Uncharacterized protein</fullName>
    </submittedName>
</protein>
<reference evidence="1" key="1">
    <citation type="submission" date="2023-02" db="EMBL/GenBank/DDBJ databases">
        <title>Kitasatospora phosalacinea NBRC 14627.</title>
        <authorList>
            <person name="Ichikawa N."/>
            <person name="Sato H."/>
            <person name="Tonouchi N."/>
        </authorList>
    </citation>
    <scope>NUCLEOTIDE SEQUENCE</scope>
    <source>
        <strain evidence="1">NBRC 14627</strain>
    </source>
</reference>
<comment type="caution">
    <text evidence="1">The sequence shown here is derived from an EMBL/GenBank/DDBJ whole genome shotgun (WGS) entry which is preliminary data.</text>
</comment>
<dbReference type="Proteomes" id="UP001165041">
    <property type="component" value="Unassembled WGS sequence"/>
</dbReference>
<name>A0A9W6Q1Z2_9ACTN</name>
<dbReference type="AlphaFoldDB" id="A0A9W6Q1Z2"/>
<proteinExistence type="predicted"/>
<dbReference type="EMBL" id="BSSA01000001">
    <property type="protein sequence ID" value="GLW68197.1"/>
    <property type="molecule type" value="Genomic_DNA"/>
</dbReference>
<organism evidence="1 2">
    <name type="scientific">Kitasatospora phosalacinea</name>
    <dbReference type="NCBI Taxonomy" id="2065"/>
    <lineage>
        <taxon>Bacteria</taxon>
        <taxon>Bacillati</taxon>
        <taxon>Actinomycetota</taxon>
        <taxon>Actinomycetes</taxon>
        <taxon>Kitasatosporales</taxon>
        <taxon>Streptomycetaceae</taxon>
        <taxon>Kitasatospora</taxon>
    </lineage>
</organism>
<evidence type="ECO:0000313" key="1">
    <source>
        <dbReference type="EMBL" id="GLW68197.1"/>
    </source>
</evidence>
<sequence length="60" mass="6137">MRKTATAHLQTLQVGGASIGGALRLSPRQSGGAAVRCVLPAAWCQLVAVQVRVGTALLPE</sequence>